<dbReference type="AlphaFoldDB" id="C0EFR8"/>
<accession>C0EFR8</accession>
<dbReference type="HOGENOM" id="CLU_2768526_0_0_9"/>
<proteinExistence type="predicted"/>
<sequence>MRLEKCCIFFFYTSLTGQNNSFKIQLYRHFFKKNLSSGSSLQHMLSKMHPLPCLLFREQALSLKLGCCA</sequence>
<dbReference type="EMBL" id="ACEC01000093">
    <property type="protein sequence ID" value="EEG29697.1"/>
    <property type="molecule type" value="Genomic_DNA"/>
</dbReference>
<dbReference type="STRING" id="537013.CLOSTMETH_02710"/>
<reference evidence="1 2" key="2">
    <citation type="submission" date="2009-02" db="EMBL/GenBank/DDBJ databases">
        <title>Draft genome sequence of Clostridium methylpentosum (DSM 5476).</title>
        <authorList>
            <person name="Sudarsanam P."/>
            <person name="Ley R."/>
            <person name="Guruge J."/>
            <person name="Turnbaugh P.J."/>
            <person name="Mahowald M."/>
            <person name="Liep D."/>
            <person name="Gordon J."/>
        </authorList>
    </citation>
    <scope>NUCLEOTIDE SEQUENCE [LARGE SCALE GENOMIC DNA]</scope>
    <source>
        <strain evidence="1 2">DSM 5476</strain>
    </source>
</reference>
<evidence type="ECO:0000313" key="1">
    <source>
        <dbReference type="EMBL" id="EEG29697.1"/>
    </source>
</evidence>
<gene>
    <name evidence="1" type="ORF">CLOSTMETH_02710</name>
</gene>
<name>C0EFR8_9FIRM</name>
<dbReference type="Proteomes" id="UP000003340">
    <property type="component" value="Unassembled WGS sequence"/>
</dbReference>
<keyword evidence="2" id="KW-1185">Reference proteome</keyword>
<evidence type="ECO:0000313" key="2">
    <source>
        <dbReference type="Proteomes" id="UP000003340"/>
    </source>
</evidence>
<comment type="caution">
    <text evidence="1">The sequence shown here is derived from an EMBL/GenBank/DDBJ whole genome shotgun (WGS) entry which is preliminary data.</text>
</comment>
<reference evidence="1 2" key="1">
    <citation type="submission" date="2009-01" db="EMBL/GenBank/DDBJ databases">
        <authorList>
            <person name="Fulton L."/>
            <person name="Clifton S."/>
            <person name="Fulton B."/>
            <person name="Xu J."/>
            <person name="Minx P."/>
            <person name="Pepin K.H."/>
            <person name="Johnson M."/>
            <person name="Bhonagiri V."/>
            <person name="Nash W.E."/>
            <person name="Mardis E.R."/>
            <person name="Wilson R.K."/>
        </authorList>
    </citation>
    <scope>NUCLEOTIDE SEQUENCE [LARGE SCALE GENOMIC DNA]</scope>
    <source>
        <strain evidence="1 2">DSM 5476</strain>
    </source>
</reference>
<organism evidence="1 2">
    <name type="scientific">[Clostridium] methylpentosum DSM 5476</name>
    <dbReference type="NCBI Taxonomy" id="537013"/>
    <lineage>
        <taxon>Bacteria</taxon>
        <taxon>Bacillati</taxon>
        <taxon>Bacillota</taxon>
        <taxon>Clostridia</taxon>
        <taxon>Eubacteriales</taxon>
        <taxon>Oscillospiraceae</taxon>
        <taxon>Oscillospiraceae incertae sedis</taxon>
    </lineage>
</organism>
<protein>
    <submittedName>
        <fullName evidence="1">Uncharacterized protein</fullName>
    </submittedName>
</protein>